<dbReference type="EMBL" id="BNCH01000003">
    <property type="protein sequence ID" value="GHE97937.1"/>
    <property type="molecule type" value="Genomic_DNA"/>
</dbReference>
<protein>
    <recommendedName>
        <fullName evidence="3">HAD family phosphatase</fullName>
    </recommendedName>
</protein>
<evidence type="ECO:0000313" key="1">
    <source>
        <dbReference type="EMBL" id="GHE97937.1"/>
    </source>
</evidence>
<comment type="caution">
    <text evidence="1">The sequence shown here is derived from an EMBL/GenBank/DDBJ whole genome shotgun (WGS) entry which is preliminary data.</text>
</comment>
<gene>
    <name evidence="1" type="ORF">GCM10016455_18220</name>
</gene>
<dbReference type="RefSeq" id="WP_191286199.1">
    <property type="nucleotide sequence ID" value="NZ_BNCH01000003.1"/>
</dbReference>
<dbReference type="Proteomes" id="UP000609802">
    <property type="component" value="Unassembled WGS sequence"/>
</dbReference>
<accession>A0ABQ3IZK0</accession>
<sequence>MPTGFELLVTDLEGVMLEASPHDWITFDQYPVTKDASILGMGSTRALSYAGQDLPSGIALYEMLWSGLSEAERQAIAAESASR</sequence>
<organism evidence="1 2">
    <name type="scientific">Aliiroseovarius zhejiangensis</name>
    <dbReference type="NCBI Taxonomy" id="1632025"/>
    <lineage>
        <taxon>Bacteria</taxon>
        <taxon>Pseudomonadati</taxon>
        <taxon>Pseudomonadota</taxon>
        <taxon>Alphaproteobacteria</taxon>
        <taxon>Rhodobacterales</taxon>
        <taxon>Paracoccaceae</taxon>
        <taxon>Aliiroseovarius</taxon>
    </lineage>
</organism>
<evidence type="ECO:0008006" key="3">
    <source>
        <dbReference type="Google" id="ProtNLM"/>
    </source>
</evidence>
<proteinExistence type="predicted"/>
<name>A0ABQ3IZK0_9RHOB</name>
<keyword evidence="2" id="KW-1185">Reference proteome</keyword>
<evidence type="ECO:0000313" key="2">
    <source>
        <dbReference type="Proteomes" id="UP000609802"/>
    </source>
</evidence>
<reference evidence="2" key="1">
    <citation type="journal article" date="2019" name="Int. J. Syst. Evol. Microbiol.">
        <title>The Global Catalogue of Microorganisms (GCM) 10K type strain sequencing project: providing services to taxonomists for standard genome sequencing and annotation.</title>
        <authorList>
            <consortium name="The Broad Institute Genomics Platform"/>
            <consortium name="The Broad Institute Genome Sequencing Center for Infectious Disease"/>
            <person name="Wu L."/>
            <person name="Ma J."/>
        </authorList>
    </citation>
    <scope>NUCLEOTIDE SEQUENCE [LARGE SCALE GENOMIC DNA]</scope>
    <source>
        <strain evidence="2">KCTC 42443</strain>
    </source>
</reference>